<protein>
    <submittedName>
        <fullName evidence="1">Unannotated protein</fullName>
    </submittedName>
</protein>
<proteinExistence type="predicted"/>
<organism evidence="1">
    <name type="scientific">freshwater metagenome</name>
    <dbReference type="NCBI Taxonomy" id="449393"/>
    <lineage>
        <taxon>unclassified sequences</taxon>
        <taxon>metagenomes</taxon>
        <taxon>ecological metagenomes</taxon>
    </lineage>
</organism>
<accession>A0A6J7DIH1</accession>
<dbReference type="AlphaFoldDB" id="A0A6J7DIH1"/>
<evidence type="ECO:0000313" key="1">
    <source>
        <dbReference type="EMBL" id="CAB4868655.1"/>
    </source>
</evidence>
<reference evidence="1" key="1">
    <citation type="submission" date="2020-05" db="EMBL/GenBank/DDBJ databases">
        <authorList>
            <person name="Chiriac C."/>
            <person name="Salcher M."/>
            <person name="Ghai R."/>
            <person name="Kavagutti S V."/>
        </authorList>
    </citation>
    <scope>NUCLEOTIDE SEQUENCE</scope>
</reference>
<gene>
    <name evidence="1" type="ORF">UFOPK3317_00779</name>
</gene>
<sequence length="77" mass="8656">MMFAGRRRGEKTGVLLDAETSDVLLSSWLQKTEIPMKVAPTTPRAVAAIRWRFRCVVIKSNRVAFASEHVAKDAQVR</sequence>
<name>A0A6J7DIH1_9ZZZZ</name>
<dbReference type="EMBL" id="CAFBLK010000118">
    <property type="protein sequence ID" value="CAB4868655.1"/>
    <property type="molecule type" value="Genomic_DNA"/>
</dbReference>